<proteinExistence type="inferred from homology"/>
<dbReference type="PANTHER" id="PTHR11783">
    <property type="entry name" value="SULFOTRANSFERASE SULT"/>
    <property type="match status" value="1"/>
</dbReference>
<keyword evidence="2 3" id="KW-0808">Transferase</keyword>
<feature type="domain" description="Sulfotransferase" evidence="4">
    <location>
        <begin position="34"/>
        <end position="277"/>
    </location>
</feature>
<dbReference type="Gene3D" id="3.40.50.300">
    <property type="entry name" value="P-loop containing nucleotide triphosphate hydrolases"/>
    <property type="match status" value="2"/>
</dbReference>
<dbReference type="SUPFAM" id="SSF52540">
    <property type="entry name" value="P-loop containing nucleoside triphosphate hydrolases"/>
    <property type="match status" value="2"/>
</dbReference>
<dbReference type="EC" id="2.8.2.-" evidence="3"/>
<organism evidence="5 6">
    <name type="scientific">Branchiostoma lanceolatum</name>
    <name type="common">Common lancelet</name>
    <name type="synonym">Amphioxus lanceolatum</name>
    <dbReference type="NCBI Taxonomy" id="7740"/>
    <lineage>
        <taxon>Eukaryota</taxon>
        <taxon>Metazoa</taxon>
        <taxon>Chordata</taxon>
        <taxon>Cephalochordata</taxon>
        <taxon>Leptocardii</taxon>
        <taxon>Amphioxiformes</taxon>
        <taxon>Branchiostomatidae</taxon>
        <taxon>Branchiostoma</taxon>
    </lineage>
</organism>
<comment type="similarity">
    <text evidence="1 3">Belongs to the sulfotransferase 1 family.</text>
</comment>
<feature type="domain" description="Sulfotransferase" evidence="4">
    <location>
        <begin position="327"/>
        <end position="574"/>
    </location>
</feature>
<name>A0A8K0A442_BRALA</name>
<evidence type="ECO:0000313" key="6">
    <source>
        <dbReference type="Proteomes" id="UP000838412"/>
    </source>
</evidence>
<evidence type="ECO:0000256" key="1">
    <source>
        <dbReference type="ARBA" id="ARBA00005771"/>
    </source>
</evidence>
<evidence type="ECO:0000313" key="5">
    <source>
        <dbReference type="EMBL" id="CAH1267170.1"/>
    </source>
</evidence>
<dbReference type="InterPro" id="IPR027417">
    <property type="entry name" value="P-loop_NTPase"/>
</dbReference>
<evidence type="ECO:0000256" key="2">
    <source>
        <dbReference type="ARBA" id="ARBA00022679"/>
    </source>
</evidence>
<dbReference type="AlphaFoldDB" id="A0A8K0A442"/>
<accession>A0A8K0A442</accession>
<dbReference type="Proteomes" id="UP000838412">
    <property type="component" value="Chromosome 6"/>
</dbReference>
<evidence type="ECO:0000256" key="3">
    <source>
        <dbReference type="RuleBase" id="RU361155"/>
    </source>
</evidence>
<dbReference type="OrthoDB" id="205623at2759"/>
<dbReference type="EMBL" id="OV696691">
    <property type="protein sequence ID" value="CAH1267170.1"/>
    <property type="molecule type" value="Genomic_DNA"/>
</dbReference>
<keyword evidence="6" id="KW-1185">Reference proteome</keyword>
<reference evidence="5" key="1">
    <citation type="submission" date="2022-01" db="EMBL/GenBank/DDBJ databases">
        <authorList>
            <person name="Braso-Vives M."/>
        </authorList>
    </citation>
    <scope>NUCLEOTIDE SEQUENCE</scope>
</reference>
<protein>
    <recommendedName>
        <fullName evidence="3">Sulfotransferase</fullName>
        <ecNumber evidence="3">2.8.2.-</ecNumber>
    </recommendedName>
</protein>
<dbReference type="GO" id="GO:0008146">
    <property type="term" value="F:sulfotransferase activity"/>
    <property type="evidence" value="ECO:0007669"/>
    <property type="project" value="InterPro"/>
</dbReference>
<evidence type="ECO:0000259" key="4">
    <source>
        <dbReference type="Pfam" id="PF00685"/>
    </source>
</evidence>
<gene>
    <name evidence="5" type="primary">SULT1C2</name>
    <name evidence="5" type="ORF">BLAG_LOCUS20621</name>
</gene>
<dbReference type="InterPro" id="IPR000863">
    <property type="entry name" value="Sulfotransferase_dom"/>
</dbReference>
<dbReference type="Pfam" id="PF00685">
    <property type="entry name" value="Sulfotransfer_1"/>
    <property type="match status" value="2"/>
</dbReference>
<sequence>MGSFEVAWEYKGVTLPTIVTKETMDAMPNFQIRDDDIVVASYPKTGTNWLLEIIRKIQKAAGKTEHSVVFSPMEMTVATATQPGYITLADMPSPRLVMTHLPIQFAPKGISKPQNKVKVLVPLRNPKDTAVSYFHFFNKMMQLAGTGVVFQWEEFAHDFINAKGSYGDFCDHVLGWWQMHDDPHFLFLKYEDMKKDLLSAVRTIVAFLEVDLDETTIKGIAEASTFNNMKTDLDNSKVAERQAVARKGIIGDWKNAFSPEQSKAFDAWYEKKLAGTGITSLTSIMEQRIKKNTMSFEKLSWEYKGARFPRDVTKETLDAVSDFQIRDDDIVVASFVKTGTNWLAEIVVKILRAAGKTESSADMLMAPGPMEMKMPTATQPGYIALADMPSPRLVVTHLPIQFAPKGVSKPQNKVKVLVPMRNPKDTTVSLYHFANKMLKLEGKTDPIPWEAFASNFTIGKLPVGKFDEHVLGWWQMRDDPHFLFLMYEDMKKDLLSAVKTIVAFLEVDLDETTIKGIAEASTFNNMKTDLDNSKTPERQAIARKGIIGDWKNMFSAEQSKAFDAWYKEKFSGTGITFDFE</sequence>